<dbReference type="NCBIfam" id="TIGR02499">
    <property type="entry name" value="HrpE_YscL_not"/>
    <property type="match status" value="1"/>
</dbReference>
<dbReference type="EMBL" id="CQEH01000025">
    <property type="protein sequence ID" value="CNL65911.1"/>
    <property type="molecule type" value="Genomic_DNA"/>
</dbReference>
<dbReference type="EMBL" id="CQEJ01000012">
    <property type="protein sequence ID" value="CNL19619.1"/>
    <property type="molecule type" value="Genomic_DNA"/>
</dbReference>
<dbReference type="Proteomes" id="UP000038647">
    <property type="component" value="Unassembled WGS sequence"/>
</dbReference>
<dbReference type="eggNOG" id="COG1317">
    <property type="taxonomic scope" value="Bacteria"/>
</dbReference>
<proteinExistence type="inferred from homology"/>
<gene>
    <name evidence="7" type="ORF">ERS137965_02330</name>
    <name evidence="8" type="ORF">ERS137966_03825</name>
</gene>
<evidence type="ECO:0000313" key="8">
    <source>
        <dbReference type="EMBL" id="CNL65911.1"/>
    </source>
</evidence>
<name>A0A0T9U526_YERAL</name>
<protein>
    <submittedName>
        <fullName evidence="7">Type III secretion apparatus protein, HrpE/YscL family</fullName>
    </submittedName>
</protein>
<reference evidence="8 9" key="1">
    <citation type="submission" date="2015-03" db="EMBL/GenBank/DDBJ databases">
        <authorList>
            <consortium name="Pathogen Informatics"/>
            <person name="Murphy D."/>
        </authorList>
    </citation>
    <scope>NUCLEOTIDE SEQUENCE [LARGE SCALE GENOMIC DNA]</scope>
    <source>
        <strain evidence="8 9">IP08791</strain>
    </source>
</reference>
<evidence type="ECO:0000256" key="5">
    <source>
        <dbReference type="ARBA" id="ARBA00024335"/>
    </source>
</evidence>
<evidence type="ECO:0000313" key="7">
    <source>
        <dbReference type="EMBL" id="CNL19619.1"/>
    </source>
</evidence>
<evidence type="ECO:0000313" key="10">
    <source>
        <dbReference type="Proteomes" id="UP000041595"/>
    </source>
</evidence>
<evidence type="ECO:0000256" key="1">
    <source>
        <dbReference type="ARBA" id="ARBA00004496"/>
    </source>
</evidence>
<feature type="coiled-coil region" evidence="6">
    <location>
        <begin position="47"/>
        <end position="78"/>
    </location>
</feature>
<accession>A0A0T9U526</accession>
<keyword evidence="6" id="KW-0175">Coiled coil</keyword>
<dbReference type="RefSeq" id="WP_042839429.1">
    <property type="nucleotide sequence ID" value="NZ_CABHQC010000146.1"/>
</dbReference>
<dbReference type="InterPro" id="IPR012842">
    <property type="entry name" value="T3SS_SctL/SctL2"/>
</dbReference>
<dbReference type="GO" id="GO:0005737">
    <property type="term" value="C:cytoplasm"/>
    <property type="evidence" value="ECO:0007669"/>
    <property type="project" value="UniProtKB-SubCell"/>
</dbReference>
<comment type="subcellular location">
    <subcellularLocation>
        <location evidence="1">Cytoplasm</location>
    </subcellularLocation>
</comment>
<evidence type="ECO:0000256" key="6">
    <source>
        <dbReference type="SAM" id="Coils"/>
    </source>
</evidence>
<dbReference type="STRING" id="1453495.AT01_1115"/>
<keyword evidence="9" id="KW-1185">Reference proteome</keyword>
<keyword evidence="3" id="KW-0963">Cytoplasm</keyword>
<comment type="similarity">
    <text evidence="5">Belongs to the SctL stator family.</text>
</comment>
<evidence type="ECO:0000256" key="3">
    <source>
        <dbReference type="ARBA" id="ARBA00022490"/>
    </source>
</evidence>
<dbReference type="OrthoDB" id="6629319at2"/>
<reference evidence="7 10" key="2">
    <citation type="submission" date="2015-03" db="EMBL/GenBank/DDBJ databases">
        <authorList>
            <person name="Murphy D."/>
        </authorList>
    </citation>
    <scope>NUCLEOTIDE SEQUENCE [LARGE SCALE GENOMIC DNA]</scope>
    <source>
        <strain evidence="7 10">IP06005</strain>
    </source>
</reference>
<sequence>MSRCRIPLTEFDWQPPATGIIPAMLLEAQYRQAKVLNSAEKEAAVIINAARRKAEGIIREAHKTQRQMQTQMRQAQDRIRQETLSRCEAQWLQTHVTALLQDEAREKQVVKAVSARIQRSLEQVLSAWFDQQPIEKTLCGRLARQAEQMACEGALTLHIHPSMQEAMLAEFGARFTLVPEADFTRDRAVLASPQLSVAFSLSNHFQQLLTWLRTVPPETGDLDENSGYHTRDKQ</sequence>
<keyword evidence="4" id="KW-0653">Protein transport</keyword>
<dbReference type="Proteomes" id="UP000041595">
    <property type="component" value="Unassembled WGS sequence"/>
</dbReference>
<dbReference type="GO" id="GO:0030254">
    <property type="term" value="P:protein secretion by the type III secretion system"/>
    <property type="evidence" value="ECO:0007669"/>
    <property type="project" value="InterPro"/>
</dbReference>
<evidence type="ECO:0000313" key="9">
    <source>
        <dbReference type="Proteomes" id="UP000038647"/>
    </source>
</evidence>
<evidence type="ECO:0000256" key="4">
    <source>
        <dbReference type="ARBA" id="ARBA00022927"/>
    </source>
</evidence>
<organism evidence="7 10">
    <name type="scientific">Yersinia aldovae</name>
    <dbReference type="NCBI Taxonomy" id="29483"/>
    <lineage>
        <taxon>Bacteria</taxon>
        <taxon>Pseudomonadati</taxon>
        <taxon>Pseudomonadota</taxon>
        <taxon>Gammaproteobacteria</taxon>
        <taxon>Enterobacterales</taxon>
        <taxon>Yersiniaceae</taxon>
        <taxon>Yersinia</taxon>
    </lineage>
</organism>
<keyword evidence="2" id="KW-0813">Transport</keyword>
<evidence type="ECO:0000256" key="2">
    <source>
        <dbReference type="ARBA" id="ARBA00022448"/>
    </source>
</evidence>
<dbReference type="AlphaFoldDB" id="A0A0T9U526"/>